<gene>
    <name evidence="6" type="ORF">BKA67DRAFT_314352</name>
</gene>
<dbReference type="Gene3D" id="3.30.420.10">
    <property type="entry name" value="Ribonuclease H-like superfamily/Ribonuclease H"/>
    <property type="match status" value="1"/>
</dbReference>
<evidence type="ECO:0000259" key="5">
    <source>
        <dbReference type="SMART" id="SM00479"/>
    </source>
</evidence>
<dbReference type="GO" id="GO:0003676">
    <property type="term" value="F:nucleic acid binding"/>
    <property type="evidence" value="ECO:0007669"/>
    <property type="project" value="InterPro"/>
</dbReference>
<dbReference type="Proteomes" id="UP000758603">
    <property type="component" value="Unassembled WGS sequence"/>
</dbReference>
<dbReference type="GO" id="GO:0000027">
    <property type="term" value="P:ribosomal large subunit assembly"/>
    <property type="evidence" value="ECO:0007669"/>
    <property type="project" value="TreeGrafter"/>
</dbReference>
<name>A0A9P8UJG1_9PEZI</name>
<dbReference type="PANTHER" id="PTHR12801">
    <property type="entry name" value="RNA EXONUCLEASE REXO1 / RECO3 FAMILY MEMBER-RELATED"/>
    <property type="match status" value="1"/>
</dbReference>
<feature type="compositionally biased region" description="Basic and acidic residues" evidence="4">
    <location>
        <begin position="243"/>
        <end position="259"/>
    </location>
</feature>
<comment type="caution">
    <text evidence="6">The sequence shown here is derived from an EMBL/GenBank/DDBJ whole genome shotgun (WGS) entry which is preliminary data.</text>
</comment>
<feature type="compositionally biased region" description="Polar residues" evidence="4">
    <location>
        <begin position="282"/>
        <end position="296"/>
    </location>
</feature>
<dbReference type="InterPro" id="IPR047021">
    <property type="entry name" value="REXO1/3/4-like"/>
</dbReference>
<dbReference type="InterPro" id="IPR012337">
    <property type="entry name" value="RNaseH-like_sf"/>
</dbReference>
<evidence type="ECO:0000256" key="2">
    <source>
        <dbReference type="ARBA" id="ARBA00022801"/>
    </source>
</evidence>
<dbReference type="GO" id="GO:0004527">
    <property type="term" value="F:exonuclease activity"/>
    <property type="evidence" value="ECO:0007669"/>
    <property type="project" value="UniProtKB-KW"/>
</dbReference>
<evidence type="ECO:0000313" key="7">
    <source>
        <dbReference type="Proteomes" id="UP000758603"/>
    </source>
</evidence>
<keyword evidence="7" id="KW-1185">Reference proteome</keyword>
<reference evidence="6" key="1">
    <citation type="journal article" date="2021" name="Nat. Commun.">
        <title>Genetic determinants of endophytism in the Arabidopsis root mycobiome.</title>
        <authorList>
            <person name="Mesny F."/>
            <person name="Miyauchi S."/>
            <person name="Thiergart T."/>
            <person name="Pickel B."/>
            <person name="Atanasova L."/>
            <person name="Karlsson M."/>
            <person name="Huettel B."/>
            <person name="Barry K.W."/>
            <person name="Haridas S."/>
            <person name="Chen C."/>
            <person name="Bauer D."/>
            <person name="Andreopoulos W."/>
            <person name="Pangilinan J."/>
            <person name="LaButti K."/>
            <person name="Riley R."/>
            <person name="Lipzen A."/>
            <person name="Clum A."/>
            <person name="Drula E."/>
            <person name="Henrissat B."/>
            <person name="Kohler A."/>
            <person name="Grigoriev I.V."/>
            <person name="Martin F.M."/>
            <person name="Hacquard S."/>
        </authorList>
    </citation>
    <scope>NUCLEOTIDE SEQUENCE</scope>
    <source>
        <strain evidence="6">MPI-SDFR-AT-0073</strain>
    </source>
</reference>
<dbReference type="SUPFAM" id="SSF53098">
    <property type="entry name" value="Ribonuclease H-like"/>
    <property type="match status" value="1"/>
</dbReference>
<dbReference type="CDD" id="cd06137">
    <property type="entry name" value="DEDDh_RNase"/>
    <property type="match status" value="1"/>
</dbReference>
<keyword evidence="1" id="KW-0540">Nuclease</keyword>
<evidence type="ECO:0000256" key="1">
    <source>
        <dbReference type="ARBA" id="ARBA00022722"/>
    </source>
</evidence>
<dbReference type="InterPro" id="IPR013520">
    <property type="entry name" value="Ribonucl_H"/>
</dbReference>
<dbReference type="Pfam" id="PF00929">
    <property type="entry name" value="RNase_T"/>
    <property type="match status" value="1"/>
</dbReference>
<dbReference type="RefSeq" id="XP_045957627.1">
    <property type="nucleotide sequence ID" value="XM_046096167.1"/>
</dbReference>
<feature type="region of interest" description="Disordered" evidence="4">
    <location>
        <begin position="243"/>
        <end position="296"/>
    </location>
</feature>
<evidence type="ECO:0000256" key="3">
    <source>
        <dbReference type="ARBA" id="ARBA00022839"/>
    </source>
</evidence>
<protein>
    <recommendedName>
        <fullName evidence="5">Exonuclease domain-containing protein</fullName>
    </recommendedName>
</protein>
<dbReference type="InterPro" id="IPR036397">
    <property type="entry name" value="RNaseH_sf"/>
</dbReference>
<dbReference type="GeneID" id="70125060"/>
<dbReference type="AlphaFoldDB" id="A0A9P8UJG1"/>
<dbReference type="EMBL" id="JAGPXC010000005">
    <property type="protein sequence ID" value="KAH6653350.1"/>
    <property type="molecule type" value="Genomic_DNA"/>
</dbReference>
<sequence length="296" mass="33347">MRRLTQKKFLIAENFSSWPDLHLPDGINLRDIAMTPASSHRCPRQVVAIDCEMVAVGSGRFEGGKEKERNELAQLCAVDVLTGVVLIDKLVLPREKVLNWNTRYSGVSYPKICAARESGRLLRGWQAARAELLSFIDVNTIIVGHAVENDLHILRIAHSKIVDTSIQTAEAVYGDTERLGRTWGLKELAKSLPGLFVQVEKKKGHDCVEDTLATREIALWCLNHHPELAEWATRMRVELENKRVEREKKKEEDRKKTEAQNEVPAGQGWPQIPLPPLGFELSQGTSDNLNQLDASY</sequence>
<dbReference type="SMART" id="SM00479">
    <property type="entry name" value="EXOIII"/>
    <property type="match status" value="1"/>
</dbReference>
<evidence type="ECO:0000256" key="4">
    <source>
        <dbReference type="SAM" id="MobiDB-lite"/>
    </source>
</evidence>
<evidence type="ECO:0000313" key="6">
    <source>
        <dbReference type="EMBL" id="KAH6653350.1"/>
    </source>
</evidence>
<organism evidence="6 7">
    <name type="scientific">Truncatella angustata</name>
    <dbReference type="NCBI Taxonomy" id="152316"/>
    <lineage>
        <taxon>Eukaryota</taxon>
        <taxon>Fungi</taxon>
        <taxon>Dikarya</taxon>
        <taxon>Ascomycota</taxon>
        <taxon>Pezizomycotina</taxon>
        <taxon>Sordariomycetes</taxon>
        <taxon>Xylariomycetidae</taxon>
        <taxon>Amphisphaeriales</taxon>
        <taxon>Sporocadaceae</taxon>
        <taxon>Truncatella</taxon>
    </lineage>
</organism>
<dbReference type="OrthoDB" id="16516at2759"/>
<proteinExistence type="predicted"/>
<dbReference type="GO" id="GO:0006364">
    <property type="term" value="P:rRNA processing"/>
    <property type="evidence" value="ECO:0007669"/>
    <property type="project" value="TreeGrafter"/>
</dbReference>
<feature type="domain" description="Exonuclease" evidence="5">
    <location>
        <begin position="45"/>
        <end position="227"/>
    </location>
</feature>
<dbReference type="PANTHER" id="PTHR12801:SF114">
    <property type="entry name" value="EXONUCLEASE, PUTATIVE (AFU_ORTHOLOGUE AFUA_7G00870)-RELATED"/>
    <property type="match status" value="1"/>
</dbReference>
<accession>A0A9P8UJG1</accession>
<keyword evidence="2" id="KW-0378">Hydrolase</keyword>
<keyword evidence="3" id="KW-0269">Exonuclease</keyword>
<dbReference type="GO" id="GO:0005634">
    <property type="term" value="C:nucleus"/>
    <property type="evidence" value="ECO:0007669"/>
    <property type="project" value="TreeGrafter"/>
</dbReference>